<evidence type="ECO:0000313" key="10">
    <source>
        <dbReference type="Proteomes" id="UP001177023"/>
    </source>
</evidence>
<dbReference type="Pfam" id="PF03798">
    <property type="entry name" value="TRAM_LAG1_CLN8"/>
    <property type="match status" value="1"/>
</dbReference>
<organism evidence="9 10">
    <name type="scientific">Mesorhabditis spiculigera</name>
    <dbReference type="NCBI Taxonomy" id="96644"/>
    <lineage>
        <taxon>Eukaryota</taxon>
        <taxon>Metazoa</taxon>
        <taxon>Ecdysozoa</taxon>
        <taxon>Nematoda</taxon>
        <taxon>Chromadorea</taxon>
        <taxon>Rhabditida</taxon>
        <taxon>Rhabditina</taxon>
        <taxon>Rhabditomorpha</taxon>
        <taxon>Rhabditoidea</taxon>
        <taxon>Rhabditidae</taxon>
        <taxon>Mesorhabditinae</taxon>
        <taxon>Mesorhabditis</taxon>
    </lineage>
</organism>
<dbReference type="PANTHER" id="PTHR13439:SF70">
    <property type="entry name" value="TLC DOMAIN-CONTAINING PROTEIN-RELATED"/>
    <property type="match status" value="1"/>
</dbReference>
<evidence type="ECO:0000256" key="5">
    <source>
        <dbReference type="PROSITE-ProRule" id="PRU00205"/>
    </source>
</evidence>
<dbReference type="AlphaFoldDB" id="A0AA36G313"/>
<dbReference type="GO" id="GO:0055091">
    <property type="term" value="P:phospholipid homeostasis"/>
    <property type="evidence" value="ECO:0007669"/>
    <property type="project" value="TreeGrafter"/>
</dbReference>
<dbReference type="Gene3D" id="2.30.42.10">
    <property type="match status" value="1"/>
</dbReference>
<gene>
    <name evidence="9" type="ORF">MSPICULIGERA_LOCUS12404</name>
</gene>
<dbReference type="GO" id="GO:0007009">
    <property type="term" value="P:plasma membrane organization"/>
    <property type="evidence" value="ECO:0007669"/>
    <property type="project" value="TreeGrafter"/>
</dbReference>
<dbReference type="InterPro" id="IPR006634">
    <property type="entry name" value="TLC-dom"/>
</dbReference>
<evidence type="ECO:0000259" key="8">
    <source>
        <dbReference type="PROSITE" id="PS50922"/>
    </source>
</evidence>
<feature type="transmembrane region" description="Helical" evidence="7">
    <location>
        <begin position="351"/>
        <end position="373"/>
    </location>
</feature>
<feature type="non-terminal residue" evidence="9">
    <location>
        <position position="1"/>
    </location>
</feature>
<evidence type="ECO:0000256" key="2">
    <source>
        <dbReference type="ARBA" id="ARBA00022692"/>
    </source>
</evidence>
<feature type="transmembrane region" description="Helical" evidence="7">
    <location>
        <begin position="278"/>
        <end position="295"/>
    </location>
</feature>
<comment type="subcellular location">
    <subcellularLocation>
        <location evidence="1">Membrane</location>
        <topology evidence="1">Multi-pass membrane protein</topology>
    </subcellularLocation>
</comment>
<evidence type="ECO:0000256" key="6">
    <source>
        <dbReference type="SAM" id="MobiDB-lite"/>
    </source>
</evidence>
<dbReference type="SMART" id="SM00724">
    <property type="entry name" value="TLC"/>
    <property type="match status" value="1"/>
</dbReference>
<dbReference type="PROSITE" id="PS50922">
    <property type="entry name" value="TLC"/>
    <property type="match status" value="1"/>
</dbReference>
<feature type="transmembrane region" description="Helical" evidence="7">
    <location>
        <begin position="255"/>
        <end position="272"/>
    </location>
</feature>
<keyword evidence="3 7" id="KW-1133">Transmembrane helix</keyword>
<feature type="region of interest" description="Disordered" evidence="6">
    <location>
        <begin position="386"/>
        <end position="424"/>
    </location>
</feature>
<reference evidence="9" key="1">
    <citation type="submission" date="2023-06" db="EMBL/GenBank/DDBJ databases">
        <authorList>
            <person name="Delattre M."/>
        </authorList>
    </citation>
    <scope>NUCLEOTIDE SEQUENCE</scope>
    <source>
        <strain evidence="9">AF72</strain>
    </source>
</reference>
<protein>
    <recommendedName>
        <fullName evidence="8">TLC domain-containing protein</fullName>
    </recommendedName>
</protein>
<dbReference type="SUPFAM" id="SSF50156">
    <property type="entry name" value="PDZ domain-like"/>
    <property type="match status" value="1"/>
</dbReference>
<comment type="caution">
    <text evidence="9">The sequence shown here is derived from an EMBL/GenBank/DDBJ whole genome shotgun (WGS) entry which is preliminary data.</text>
</comment>
<dbReference type="GO" id="GO:0071709">
    <property type="term" value="P:membrane assembly"/>
    <property type="evidence" value="ECO:0007669"/>
    <property type="project" value="TreeGrafter"/>
</dbReference>
<evidence type="ECO:0000256" key="7">
    <source>
        <dbReference type="SAM" id="Phobius"/>
    </source>
</evidence>
<feature type="transmembrane region" description="Helical" evidence="7">
    <location>
        <begin position="231"/>
        <end position="248"/>
    </location>
</feature>
<evidence type="ECO:0000256" key="1">
    <source>
        <dbReference type="ARBA" id="ARBA00004141"/>
    </source>
</evidence>
<proteinExistence type="predicted"/>
<dbReference type="InterPro" id="IPR050846">
    <property type="entry name" value="TLCD"/>
</dbReference>
<evidence type="ECO:0000256" key="4">
    <source>
        <dbReference type="ARBA" id="ARBA00023136"/>
    </source>
</evidence>
<dbReference type="PANTHER" id="PTHR13439">
    <property type="entry name" value="CT120 PROTEIN"/>
    <property type="match status" value="1"/>
</dbReference>
<feature type="transmembrane region" description="Helical" evidence="7">
    <location>
        <begin position="316"/>
        <end position="339"/>
    </location>
</feature>
<dbReference type="InterPro" id="IPR036034">
    <property type="entry name" value="PDZ_sf"/>
</dbReference>
<sequence>MDDLKKLLRERDHLDSKIALEESILKQLIRLANDRKALQAKIAESLEAAHADERLRKEAGASELETQKEDFEIVHRTSNDPFARVINVLPGGPADEDGLKEDDYILQWGPIHRAIFTGIVGMAEEAKNAEGTLASFVFFRLLQFVVRWYLFGKCTFRTFSYFGLRGRRQSELNDSTVLSIIPPNKKWRICNEAVSLIHSIASGLWAAYALLYFPNLLSDMINYRCDVGVNLLFLSAGYLIHDLADLLINERSKRILELLFHHFIVLLAFATTLVTNKFLGVVICGLLMELNSIFLHSRSMLNLYGTDKKSPQFRMVALLNMVTLIVFRMAVSVYLFYWMATNFNSMQWLEAIPTVLVISSLCTTNTVLAYRVMAADGLFGTSRARKNANPGAVDGPEGELSSEDEQEDGPGAPVEVAVQTPNGEVNTTVYAHVETHDIPPV</sequence>
<name>A0AA36G313_9BILA</name>
<evidence type="ECO:0000256" key="3">
    <source>
        <dbReference type="ARBA" id="ARBA00022989"/>
    </source>
</evidence>
<dbReference type="GO" id="GO:0097035">
    <property type="term" value="P:regulation of membrane lipid distribution"/>
    <property type="evidence" value="ECO:0007669"/>
    <property type="project" value="TreeGrafter"/>
</dbReference>
<accession>A0AA36G313</accession>
<feature type="domain" description="TLC" evidence="8">
    <location>
        <begin position="184"/>
        <end position="376"/>
    </location>
</feature>
<feature type="transmembrane region" description="Helical" evidence="7">
    <location>
        <begin position="193"/>
        <end position="211"/>
    </location>
</feature>
<dbReference type="GO" id="GO:0005886">
    <property type="term" value="C:plasma membrane"/>
    <property type="evidence" value="ECO:0007669"/>
    <property type="project" value="TreeGrafter"/>
</dbReference>
<dbReference type="EMBL" id="CATQJA010002626">
    <property type="protein sequence ID" value="CAJ0574063.1"/>
    <property type="molecule type" value="Genomic_DNA"/>
</dbReference>
<dbReference type="Proteomes" id="UP001177023">
    <property type="component" value="Unassembled WGS sequence"/>
</dbReference>
<evidence type="ECO:0000313" key="9">
    <source>
        <dbReference type="EMBL" id="CAJ0574063.1"/>
    </source>
</evidence>
<feature type="compositionally biased region" description="Acidic residues" evidence="6">
    <location>
        <begin position="396"/>
        <end position="408"/>
    </location>
</feature>
<keyword evidence="4 5" id="KW-0472">Membrane</keyword>
<keyword evidence="10" id="KW-1185">Reference proteome</keyword>
<keyword evidence="2 5" id="KW-0812">Transmembrane</keyword>